<gene>
    <name evidence="1" type="ORF">BGZ96_001308</name>
</gene>
<keyword evidence="2" id="KW-1185">Reference proteome</keyword>
<sequence>MGPLQSLDLFRNVMRKILETMVSKSAISRQSTARENHLYSHVQDNVQLNTPFPGPLEDCLAAYSALIKEYGIDLKRIVFGVPIYTALQQ</sequence>
<accession>A0ABQ7KA43</accession>
<evidence type="ECO:0000313" key="2">
    <source>
        <dbReference type="Proteomes" id="UP001194696"/>
    </source>
</evidence>
<proteinExistence type="predicted"/>
<name>A0ABQ7KA43_9FUNG</name>
<comment type="caution">
    <text evidence="1">The sequence shown here is derived from an EMBL/GenBank/DDBJ whole genome shotgun (WGS) entry which is preliminary data.</text>
</comment>
<protein>
    <submittedName>
        <fullName evidence="1">Uncharacterized protein</fullName>
    </submittedName>
</protein>
<evidence type="ECO:0000313" key="1">
    <source>
        <dbReference type="EMBL" id="KAG0294396.1"/>
    </source>
</evidence>
<dbReference type="EMBL" id="JAAAIM010000121">
    <property type="protein sequence ID" value="KAG0294396.1"/>
    <property type="molecule type" value="Genomic_DNA"/>
</dbReference>
<reference evidence="1 2" key="1">
    <citation type="journal article" date="2020" name="Fungal Divers.">
        <title>Resolving the Mortierellaceae phylogeny through synthesis of multi-gene phylogenetics and phylogenomics.</title>
        <authorList>
            <person name="Vandepol N."/>
            <person name="Liber J."/>
            <person name="Desiro A."/>
            <person name="Na H."/>
            <person name="Kennedy M."/>
            <person name="Barry K."/>
            <person name="Grigoriev I.V."/>
            <person name="Miller A.N."/>
            <person name="O'Donnell K."/>
            <person name="Stajich J.E."/>
            <person name="Bonito G."/>
        </authorList>
    </citation>
    <scope>NUCLEOTIDE SEQUENCE [LARGE SCALE GENOMIC DNA]</scope>
    <source>
        <strain evidence="1 2">AD045</strain>
    </source>
</reference>
<organism evidence="1 2">
    <name type="scientific">Linnemannia gamsii</name>
    <dbReference type="NCBI Taxonomy" id="64522"/>
    <lineage>
        <taxon>Eukaryota</taxon>
        <taxon>Fungi</taxon>
        <taxon>Fungi incertae sedis</taxon>
        <taxon>Mucoromycota</taxon>
        <taxon>Mortierellomycotina</taxon>
        <taxon>Mortierellomycetes</taxon>
        <taxon>Mortierellales</taxon>
        <taxon>Mortierellaceae</taxon>
        <taxon>Linnemannia</taxon>
    </lineage>
</organism>
<dbReference type="Proteomes" id="UP001194696">
    <property type="component" value="Unassembled WGS sequence"/>
</dbReference>